<evidence type="ECO:0000313" key="2">
    <source>
        <dbReference type="EMBL" id="KAF7437468.1"/>
    </source>
</evidence>
<evidence type="ECO:0000313" key="3">
    <source>
        <dbReference type="Proteomes" id="UP000623687"/>
    </source>
</evidence>
<feature type="domain" description="F-box" evidence="1">
    <location>
        <begin position="6"/>
        <end position="50"/>
    </location>
</feature>
<dbReference type="InterPro" id="IPR036047">
    <property type="entry name" value="F-box-like_dom_sf"/>
</dbReference>
<protein>
    <recommendedName>
        <fullName evidence="1">F-box domain-containing protein</fullName>
    </recommendedName>
</protein>
<dbReference type="SUPFAM" id="SSF81383">
    <property type="entry name" value="F-box domain"/>
    <property type="match status" value="1"/>
</dbReference>
<dbReference type="EMBL" id="JACETU010000002">
    <property type="protein sequence ID" value="KAF7437468.1"/>
    <property type="molecule type" value="Genomic_DNA"/>
</dbReference>
<dbReference type="Gene3D" id="1.20.1280.50">
    <property type="match status" value="1"/>
</dbReference>
<reference evidence="2" key="1">
    <citation type="submission" date="2019-07" db="EMBL/GenBank/DDBJ databases">
        <authorList>
            <person name="Palmer J.M."/>
        </authorList>
    </citation>
    <scope>NUCLEOTIDE SEQUENCE</scope>
    <source>
        <strain evidence="2">PC9</strain>
    </source>
</reference>
<dbReference type="Pfam" id="PF12937">
    <property type="entry name" value="F-box-like"/>
    <property type="match status" value="1"/>
</dbReference>
<dbReference type="VEuPathDB" id="FungiDB:PC9H_004309"/>
<dbReference type="OrthoDB" id="2788229at2759"/>
<sequence length="365" mass="41028">MDPSTSKLPPELLSLVFNELEGDKASLRSCVLTCKSWHDLCLAHVYRNLVVSNALTYLRLYRRLMIDAPHLCCHVRRIDMSGFGAPGTLDSFSLEWCDDDHIQSFLQAFPRLNALKCSSHLYNVVSHMLQQSPITTLHIDSSLSYDVKWFFHILRAGAATLKNLKLEDVDFRVRLSPRATPNDGKISMLALEELTVVECCNLPFHITTVEMPNLKVLVCQVYDCTDYLHILRTSLMTLVIEPTIEEPLDQNQIIVDNLCILWFPQHEVGNVKATITSVCVPTRLAHLEVFLPSILLAHPFTTSSDDLEAFVLRLHLDGSLGRVTVTVEDPSQPDILDGVFKELNSLGILEIRVGKPPLLHPSALL</sequence>
<dbReference type="AlphaFoldDB" id="A0A8H7DXA0"/>
<name>A0A8H7DXA0_PLEOS</name>
<accession>A0A8H7DXA0</accession>
<dbReference type="RefSeq" id="XP_036635367.1">
    <property type="nucleotide sequence ID" value="XM_036773894.1"/>
</dbReference>
<gene>
    <name evidence="2" type="ORF">PC9H_004309</name>
</gene>
<comment type="caution">
    <text evidence="2">The sequence shown here is derived from an EMBL/GenBank/DDBJ whole genome shotgun (WGS) entry which is preliminary data.</text>
</comment>
<keyword evidence="3" id="KW-1185">Reference proteome</keyword>
<dbReference type="GeneID" id="59374127"/>
<evidence type="ECO:0000259" key="1">
    <source>
        <dbReference type="Pfam" id="PF12937"/>
    </source>
</evidence>
<organism evidence="2 3">
    <name type="scientific">Pleurotus ostreatus</name>
    <name type="common">Oyster mushroom</name>
    <name type="synonym">White-rot fungus</name>
    <dbReference type="NCBI Taxonomy" id="5322"/>
    <lineage>
        <taxon>Eukaryota</taxon>
        <taxon>Fungi</taxon>
        <taxon>Dikarya</taxon>
        <taxon>Basidiomycota</taxon>
        <taxon>Agaricomycotina</taxon>
        <taxon>Agaricomycetes</taxon>
        <taxon>Agaricomycetidae</taxon>
        <taxon>Agaricales</taxon>
        <taxon>Pleurotineae</taxon>
        <taxon>Pleurotaceae</taxon>
        <taxon>Pleurotus</taxon>
    </lineage>
</organism>
<dbReference type="Proteomes" id="UP000623687">
    <property type="component" value="Unassembled WGS sequence"/>
</dbReference>
<proteinExistence type="predicted"/>
<dbReference type="InterPro" id="IPR001810">
    <property type="entry name" value="F-box_dom"/>
</dbReference>